<dbReference type="SUPFAM" id="SSF47598">
    <property type="entry name" value="Ribbon-helix-helix"/>
    <property type="match status" value="1"/>
</dbReference>
<evidence type="ECO:0008006" key="2">
    <source>
        <dbReference type="Google" id="ProtNLM"/>
    </source>
</evidence>
<comment type="caution">
    <text evidence="1">The sequence shown here is derived from an EMBL/GenBank/DDBJ whole genome shotgun (WGS) entry which is preliminary data.</text>
</comment>
<evidence type="ECO:0000313" key="1">
    <source>
        <dbReference type="EMBL" id="HGB25138.1"/>
    </source>
</evidence>
<sequence>MSVKTTFVLPRELYVELKKRAAEEGRTVRELVIDALLQYLSSSGRRGRLLEVLLAPVEGAGPEDLREYEYEDVGGQP</sequence>
<gene>
    <name evidence="1" type="ORF">ENV88_03695</name>
</gene>
<proteinExistence type="predicted"/>
<accession>A0A7C3WK05</accession>
<dbReference type="InterPro" id="IPR010985">
    <property type="entry name" value="Ribbon_hlx_hlx"/>
</dbReference>
<protein>
    <recommendedName>
        <fullName evidence="2">Ribbon-helix-helix protein, CopG family</fullName>
    </recommendedName>
</protein>
<dbReference type="EMBL" id="DTIB01000079">
    <property type="protein sequence ID" value="HGB25138.1"/>
    <property type="molecule type" value="Genomic_DNA"/>
</dbReference>
<name>A0A7C3WK05_THEPE</name>
<organism evidence="1">
    <name type="scientific">Thermofilum pendens</name>
    <dbReference type="NCBI Taxonomy" id="2269"/>
    <lineage>
        <taxon>Archaea</taxon>
        <taxon>Thermoproteota</taxon>
        <taxon>Thermoprotei</taxon>
        <taxon>Thermofilales</taxon>
        <taxon>Thermofilaceae</taxon>
        <taxon>Thermofilum</taxon>
    </lineage>
</organism>
<dbReference type="AlphaFoldDB" id="A0A7C3WK05"/>
<dbReference type="GO" id="GO:0006355">
    <property type="term" value="P:regulation of DNA-templated transcription"/>
    <property type="evidence" value="ECO:0007669"/>
    <property type="project" value="InterPro"/>
</dbReference>
<reference evidence="1" key="1">
    <citation type="journal article" date="2020" name="mSystems">
        <title>Genome- and Community-Level Interaction Insights into Carbon Utilization and Element Cycling Functions of Hydrothermarchaeota in Hydrothermal Sediment.</title>
        <authorList>
            <person name="Zhou Z."/>
            <person name="Liu Y."/>
            <person name="Xu W."/>
            <person name="Pan J."/>
            <person name="Luo Z.H."/>
            <person name="Li M."/>
        </authorList>
    </citation>
    <scope>NUCLEOTIDE SEQUENCE [LARGE SCALE GENOMIC DNA]</scope>
    <source>
        <strain evidence="1">SpSt-8</strain>
    </source>
</reference>